<evidence type="ECO:0000256" key="1">
    <source>
        <dbReference type="SAM" id="SignalP"/>
    </source>
</evidence>
<evidence type="ECO:0000313" key="2">
    <source>
        <dbReference type="EMBL" id="UTI64389.1"/>
    </source>
</evidence>
<dbReference type="PROSITE" id="PS51257">
    <property type="entry name" value="PROKAR_LIPOPROTEIN"/>
    <property type="match status" value="1"/>
</dbReference>
<proteinExistence type="predicted"/>
<sequence length="155" mass="16389">MSRSRRVVMVLPILALVAGGCGSTTADSAKNFRGEPKAVAQTIDDLRTAGEKRDASKICGELLSTKLVDAITAASKSTGRSTCTAQVKESLKDVDSFKLDVVKNGITITGTTATAKVKTESGKNDNHLDTLQLVKEDQRRGGRTVQVWKIAALAG</sequence>
<name>A0ABY5DV39_9ACTN</name>
<evidence type="ECO:0008006" key="4">
    <source>
        <dbReference type="Google" id="ProtNLM"/>
    </source>
</evidence>
<dbReference type="Gene3D" id="3.10.450.50">
    <property type="match status" value="1"/>
</dbReference>
<accession>A0ABY5DV39</accession>
<keyword evidence="1" id="KW-0732">Signal</keyword>
<protein>
    <recommendedName>
        <fullName evidence="4">Lipoprotein</fullName>
    </recommendedName>
</protein>
<dbReference type="EMBL" id="CP098502">
    <property type="protein sequence ID" value="UTI64389.1"/>
    <property type="molecule type" value="Genomic_DNA"/>
</dbReference>
<dbReference type="Proteomes" id="UP001056035">
    <property type="component" value="Chromosome"/>
</dbReference>
<gene>
    <name evidence="2" type="ORF">NBH00_24010</name>
</gene>
<keyword evidence="3" id="KW-1185">Reference proteome</keyword>
<evidence type="ECO:0000313" key="3">
    <source>
        <dbReference type="Proteomes" id="UP001056035"/>
    </source>
</evidence>
<feature type="chain" id="PRO_5046329260" description="Lipoprotein" evidence="1">
    <location>
        <begin position="27"/>
        <end position="155"/>
    </location>
</feature>
<dbReference type="RefSeq" id="WP_254571094.1">
    <property type="nucleotide sequence ID" value="NZ_CP098502.1"/>
</dbReference>
<feature type="signal peptide" evidence="1">
    <location>
        <begin position="1"/>
        <end position="26"/>
    </location>
</feature>
<reference evidence="2 3" key="1">
    <citation type="submission" date="2022-06" db="EMBL/GenBank/DDBJ databases">
        <title>Paraconexibacter antarcticus.</title>
        <authorList>
            <person name="Kim C.S."/>
        </authorList>
    </citation>
    <scope>NUCLEOTIDE SEQUENCE [LARGE SCALE GENOMIC DNA]</scope>
    <source>
        <strain evidence="2 3">02-257</strain>
    </source>
</reference>
<organism evidence="2 3">
    <name type="scientific">Paraconexibacter antarcticus</name>
    <dbReference type="NCBI Taxonomy" id="2949664"/>
    <lineage>
        <taxon>Bacteria</taxon>
        <taxon>Bacillati</taxon>
        <taxon>Actinomycetota</taxon>
        <taxon>Thermoleophilia</taxon>
        <taxon>Solirubrobacterales</taxon>
        <taxon>Paraconexibacteraceae</taxon>
        <taxon>Paraconexibacter</taxon>
    </lineage>
</organism>